<dbReference type="RefSeq" id="WP_050659878.1">
    <property type="nucleotide sequence ID" value="NZ_RJUL01000010.1"/>
</dbReference>
<gene>
    <name evidence="2" type="ORF">EDC28_11073</name>
</gene>
<accession>A0A3N1P6R1</accession>
<evidence type="ECO:0000256" key="1">
    <source>
        <dbReference type="SAM" id="MobiDB-lite"/>
    </source>
</evidence>
<proteinExistence type="predicted"/>
<feature type="region of interest" description="Disordered" evidence="1">
    <location>
        <begin position="61"/>
        <end position="82"/>
    </location>
</feature>
<protein>
    <recommendedName>
        <fullName evidence="4">DUF2946 family protein</fullName>
    </recommendedName>
</protein>
<dbReference type="Proteomes" id="UP000268033">
    <property type="component" value="Unassembled WGS sequence"/>
</dbReference>
<dbReference type="AlphaFoldDB" id="A0A3N1P6R1"/>
<dbReference type="STRING" id="584787.GCA_001247655_00980"/>
<comment type="caution">
    <text evidence="2">The sequence shown here is derived from an EMBL/GenBank/DDBJ whole genome shotgun (WGS) entry which is preliminary data.</text>
</comment>
<name>A0A3N1P6R1_9GAMM</name>
<organism evidence="2 3">
    <name type="scientific">Gallaecimonas pentaromativorans</name>
    <dbReference type="NCBI Taxonomy" id="584787"/>
    <lineage>
        <taxon>Bacteria</taxon>
        <taxon>Pseudomonadati</taxon>
        <taxon>Pseudomonadota</taxon>
        <taxon>Gammaproteobacteria</taxon>
        <taxon>Enterobacterales</taxon>
        <taxon>Gallaecimonadaceae</taxon>
        <taxon>Gallaecimonas</taxon>
    </lineage>
</organism>
<evidence type="ECO:0000313" key="2">
    <source>
        <dbReference type="EMBL" id="ROQ22430.1"/>
    </source>
</evidence>
<keyword evidence="3" id="KW-1185">Reference proteome</keyword>
<evidence type="ECO:0000313" key="3">
    <source>
        <dbReference type="Proteomes" id="UP000268033"/>
    </source>
</evidence>
<dbReference type="EMBL" id="RJUL01000010">
    <property type="protein sequence ID" value="ROQ22430.1"/>
    <property type="molecule type" value="Genomic_DNA"/>
</dbReference>
<reference evidence="2 3" key="1">
    <citation type="submission" date="2018-11" db="EMBL/GenBank/DDBJ databases">
        <title>Genomic Encyclopedia of Type Strains, Phase IV (KMG-IV): sequencing the most valuable type-strain genomes for metagenomic binning, comparative biology and taxonomic classification.</title>
        <authorList>
            <person name="Goeker M."/>
        </authorList>
    </citation>
    <scope>NUCLEOTIDE SEQUENCE [LARGE SCALE GENOMIC DNA]</scope>
    <source>
        <strain evidence="2 3">DSM 21945</strain>
    </source>
</reference>
<evidence type="ECO:0008006" key="4">
    <source>
        <dbReference type="Google" id="ProtNLM"/>
    </source>
</evidence>
<sequence length="82" mass="9021">MLLALWLVVIQGYAIIHASKHSLVQDQQSCQLCNFAEHSDLGPSFALPVVTALMVPAPEQGLGYQNPQPPRYRRMPVRGPPA</sequence>